<comment type="similarity">
    <text evidence="1">Belongs to the spermidine/spermine synthase family.</text>
</comment>
<dbReference type="Pfam" id="PF17284">
    <property type="entry name" value="Spermine_synt_N"/>
    <property type="match status" value="1"/>
</dbReference>
<evidence type="ECO:0000259" key="4">
    <source>
        <dbReference type="PROSITE" id="PS51006"/>
    </source>
</evidence>
<dbReference type="PANTHER" id="PTHR46315">
    <property type="entry name" value="SPERMINE SYNTHASE"/>
    <property type="match status" value="1"/>
</dbReference>
<dbReference type="GO" id="GO:0006597">
    <property type="term" value="P:spermine biosynthetic process"/>
    <property type="evidence" value="ECO:0007669"/>
    <property type="project" value="InterPro"/>
</dbReference>
<dbReference type="InterPro" id="IPR029063">
    <property type="entry name" value="SAM-dependent_MTases_sf"/>
</dbReference>
<dbReference type="GO" id="GO:0016768">
    <property type="term" value="F:spermine synthase activity"/>
    <property type="evidence" value="ECO:0007669"/>
    <property type="project" value="InterPro"/>
</dbReference>
<name>A0A4D5R934_SCOVI</name>
<organism evidence="5">
    <name type="scientific">Scolopendra viridis</name>
    <name type="common">Giant centipede</name>
    <dbReference type="NCBI Taxonomy" id="118503"/>
    <lineage>
        <taxon>Eukaryota</taxon>
        <taxon>Metazoa</taxon>
        <taxon>Ecdysozoa</taxon>
        <taxon>Arthropoda</taxon>
        <taxon>Myriapoda</taxon>
        <taxon>Chilopoda</taxon>
        <taxon>Pleurostigmophora</taxon>
        <taxon>Scolopendromorpha</taxon>
        <taxon>Scolopendridae</taxon>
        <taxon>Scolopendra</taxon>
    </lineage>
</organism>
<dbReference type="Pfam" id="PF01564">
    <property type="entry name" value="Spermine_synth"/>
    <property type="match status" value="1"/>
</dbReference>
<reference evidence="5" key="1">
    <citation type="journal article" date="2018" name="Toxicon">
        <title>Venom-gland transcriptomics and venom proteomics of the giant Florida blue centipede, Scolopendra viridis.</title>
        <authorList>
            <person name="Ward M.J."/>
            <person name="Rokyta D.R."/>
        </authorList>
    </citation>
    <scope>NUCLEOTIDE SEQUENCE</scope>
    <source>
        <tissue evidence="5">Venom gland</tissue>
    </source>
</reference>
<accession>A0A4D5R934</accession>
<dbReference type="FunFam" id="3.40.50.150:FF:000197">
    <property type="entry name" value="spermine synthase isoform X2"/>
    <property type="match status" value="1"/>
</dbReference>
<dbReference type="InterPro" id="IPR030373">
    <property type="entry name" value="PABS_CS"/>
</dbReference>
<dbReference type="InterPro" id="IPR015576">
    <property type="entry name" value="Spermine_synthase_animal"/>
</dbReference>
<dbReference type="Gene3D" id="2.30.140.10">
    <property type="entry name" value="Spermidine synthase, tetramerisation domain"/>
    <property type="match status" value="1"/>
</dbReference>
<dbReference type="InterPro" id="IPR035246">
    <property type="entry name" value="Spermidine_synt_N"/>
</dbReference>
<evidence type="ECO:0000313" key="5">
    <source>
        <dbReference type="EMBL" id="MIC88669.1"/>
    </source>
</evidence>
<dbReference type="InterPro" id="IPR030374">
    <property type="entry name" value="PABS"/>
</dbReference>
<proteinExistence type="inferred from homology"/>
<protein>
    <submittedName>
        <fullName evidence="5">Spermine synthase</fullName>
    </submittedName>
</protein>
<evidence type="ECO:0000256" key="2">
    <source>
        <dbReference type="ARBA" id="ARBA00022679"/>
    </source>
</evidence>
<dbReference type="SUPFAM" id="SSF53335">
    <property type="entry name" value="S-adenosyl-L-methionine-dependent methyltransferases"/>
    <property type="match status" value="1"/>
</dbReference>
<feature type="domain" description="PABS" evidence="4">
    <location>
        <begin position="118"/>
        <end position="362"/>
    </location>
</feature>
<dbReference type="PANTHER" id="PTHR46315:SF1">
    <property type="entry name" value="SPERMINE SYNTHASE"/>
    <property type="match status" value="1"/>
</dbReference>
<dbReference type="InterPro" id="IPR037163">
    <property type="entry name" value="Spermidine_synt_N_sf"/>
</dbReference>
<dbReference type="CDD" id="cd02440">
    <property type="entry name" value="AdoMet_MTases"/>
    <property type="match status" value="1"/>
</dbReference>
<dbReference type="PROSITE" id="PS01330">
    <property type="entry name" value="PABS_1"/>
    <property type="match status" value="1"/>
</dbReference>
<keyword evidence="2 3" id="KW-0808">Transferase</keyword>
<dbReference type="AlphaFoldDB" id="A0A4D5R934"/>
<evidence type="ECO:0000256" key="1">
    <source>
        <dbReference type="ARBA" id="ARBA00007867"/>
    </source>
</evidence>
<dbReference type="EMBL" id="GGNE01000128">
    <property type="protein sequence ID" value="MIC88669.1"/>
    <property type="molecule type" value="Transcribed_RNA"/>
</dbReference>
<evidence type="ECO:0000256" key="3">
    <source>
        <dbReference type="PROSITE-ProRule" id="PRU00354"/>
    </source>
</evidence>
<dbReference type="Gene3D" id="3.40.50.150">
    <property type="entry name" value="Vaccinia Virus protein VP39"/>
    <property type="match status" value="1"/>
</dbReference>
<feature type="active site" description="Proton acceptor" evidence="3">
    <location>
        <position position="277"/>
    </location>
</feature>
<sequence>MAAYTTMLDFHVDSSVIGDDEKVKILKQHIQAVLSEWGFHKEVVIESCPGFIMFLQGEKESHGVIRAYPNGFVTITLEEGIETQEPRLSPVASKCIQQNIQERLKLDKIKRYAAMKRGGPIDQYIATSDNRIVEYDFDKIVYEADSPYQNIKILHSPSFGNLLVLDDLQNLAESDLIYTQSLMKYGNESYEGKEVLILGGGDGALLHELLKENPKFVTMIEIDKMVMDACRIYLRSACGDCLDKLKGPNYEIIIDDCVKMMNRYIEENRTFDYVFGDLTDIPITPTPQGEFWDFMRHILELSMKILRPTGKYLTHGTGINAVQSQQMYEDQLQNLSVPITFAKHTAHVPSFMETWVFYEVKKVAIANGVAHDIGEYGQ</sequence>
<dbReference type="InterPro" id="IPR001045">
    <property type="entry name" value="Spermi_synthase"/>
</dbReference>
<dbReference type="PROSITE" id="PS51006">
    <property type="entry name" value="PABS_2"/>
    <property type="match status" value="1"/>
</dbReference>
<keyword evidence="3" id="KW-0620">Polyamine biosynthesis</keyword>
<dbReference type="HAMAP" id="MF_00198">
    <property type="entry name" value="Spermidine_synth"/>
    <property type="match status" value="1"/>
</dbReference>